<dbReference type="SUPFAM" id="SSF53448">
    <property type="entry name" value="Nucleotide-diphospho-sugar transferases"/>
    <property type="match status" value="1"/>
</dbReference>
<gene>
    <name evidence="3" type="ORF">JCM9140_2322</name>
</gene>
<dbReference type="Pfam" id="PF00535">
    <property type="entry name" value="Glycos_transf_2"/>
    <property type="match status" value="1"/>
</dbReference>
<dbReference type="AlphaFoldDB" id="W4Q3G8"/>
<comment type="caution">
    <text evidence="3">The sequence shown here is derived from an EMBL/GenBank/DDBJ whole genome shotgun (WGS) entry which is preliminary data.</text>
</comment>
<keyword evidence="3" id="KW-0808">Transferase</keyword>
<dbReference type="PANTHER" id="PTHR22916:SF3">
    <property type="entry name" value="UDP-GLCNAC:BETAGAL BETA-1,3-N-ACETYLGLUCOSAMINYLTRANSFERASE-LIKE PROTEIN 1"/>
    <property type="match status" value="1"/>
</dbReference>
<feature type="domain" description="Glycosyltransferase 2-like" evidence="2">
    <location>
        <begin position="2"/>
        <end position="101"/>
    </location>
</feature>
<reference evidence="3" key="1">
    <citation type="journal article" date="2014" name="Genome Announc.">
        <title>Draft Genome Sequences of Three Alkaliphilic Bacillus Strains, Bacillus wakoensis JCM 9140T, Bacillus akibai JCM 9157T, and Bacillus hemicellulosilyticus JCM 9152T.</title>
        <authorList>
            <person name="Yuki M."/>
            <person name="Oshima K."/>
            <person name="Suda W."/>
            <person name="Oshida Y."/>
            <person name="Kitamura K."/>
            <person name="Iida T."/>
            <person name="Hattori M."/>
            <person name="Ohkuma M."/>
        </authorList>
    </citation>
    <scope>NUCLEOTIDE SEQUENCE [LARGE SCALE GENOMIC DNA]</scope>
    <source>
        <strain evidence="3">JCM 9140</strain>
    </source>
</reference>
<dbReference type="GO" id="GO:0016758">
    <property type="term" value="F:hexosyltransferase activity"/>
    <property type="evidence" value="ECO:0007669"/>
    <property type="project" value="UniProtKB-ARBA"/>
</dbReference>
<comment type="similarity">
    <text evidence="1">Belongs to the glycosyltransferase 2 family.</text>
</comment>
<dbReference type="InterPro" id="IPR029044">
    <property type="entry name" value="Nucleotide-diphossugar_trans"/>
</dbReference>
<keyword evidence="4" id="KW-1185">Reference proteome</keyword>
<organism evidence="3 4">
    <name type="scientific">Halalkalibacter wakoensis JCM 9140</name>
    <dbReference type="NCBI Taxonomy" id="1236970"/>
    <lineage>
        <taxon>Bacteria</taxon>
        <taxon>Bacillati</taxon>
        <taxon>Bacillota</taxon>
        <taxon>Bacilli</taxon>
        <taxon>Bacillales</taxon>
        <taxon>Bacillaceae</taxon>
        <taxon>Halalkalibacter</taxon>
    </lineage>
</organism>
<dbReference type="EMBL" id="BAUT01000021">
    <property type="protein sequence ID" value="GAE26273.1"/>
    <property type="molecule type" value="Genomic_DNA"/>
</dbReference>
<evidence type="ECO:0000313" key="3">
    <source>
        <dbReference type="EMBL" id="GAE26273.1"/>
    </source>
</evidence>
<evidence type="ECO:0000256" key="1">
    <source>
        <dbReference type="ARBA" id="ARBA00006739"/>
    </source>
</evidence>
<proteinExistence type="inferred from homology"/>
<evidence type="ECO:0000259" key="2">
    <source>
        <dbReference type="Pfam" id="PF00535"/>
    </source>
</evidence>
<protein>
    <submittedName>
        <fullName evidence="3">Alpha-L-Rha alpha-1,3-L-rhamnosyltransferase</fullName>
    </submittedName>
</protein>
<evidence type="ECO:0000313" key="4">
    <source>
        <dbReference type="Proteomes" id="UP000018890"/>
    </source>
</evidence>
<name>W4Q3G8_9BACI</name>
<dbReference type="CDD" id="cd04196">
    <property type="entry name" value="GT_2_like_d"/>
    <property type="match status" value="1"/>
</dbReference>
<dbReference type="STRING" id="1236970.JCM9140_2322"/>
<sequence length="295" mass="34103">MNSLLMQSHTHFVLFIRDDGSSDETCTMINEYATKHINVVFVNEDAKENVGVSHSFSTLLEYALARDEQFGYFMFVDQDDVWLEDKIKRTLLKMKTLESKATSSTPILVHTDLFVVDDKLEPIADSFWKFQNIDPQRSQLHEIILQNVVTGCTVMVNRSLVEKALPIPKEAIMHDWWLAMVAACFGEVGVVEEPTIHYRQHQENVVGAKKFKLKPLLDKINQQVVGKKVKQTRAFLEKYSLDISKNTRQMLGAFIRLESASRSKRLLTMVTYQFYMKGLSRNIGLIYLFLMRRNL</sequence>
<accession>W4Q3G8</accession>
<dbReference type="InterPro" id="IPR001173">
    <property type="entry name" value="Glyco_trans_2-like"/>
</dbReference>
<dbReference type="Gene3D" id="3.90.550.10">
    <property type="entry name" value="Spore Coat Polysaccharide Biosynthesis Protein SpsA, Chain A"/>
    <property type="match status" value="1"/>
</dbReference>
<dbReference type="PANTHER" id="PTHR22916">
    <property type="entry name" value="GLYCOSYLTRANSFERASE"/>
    <property type="match status" value="1"/>
</dbReference>
<dbReference type="Proteomes" id="UP000018890">
    <property type="component" value="Unassembled WGS sequence"/>
</dbReference>